<protein>
    <submittedName>
        <fullName evidence="1">Uncharacterized protein</fullName>
    </submittedName>
</protein>
<dbReference type="AlphaFoldDB" id="A0A9P5PP61"/>
<proteinExistence type="predicted"/>
<sequence length="207" mass="23892">MFELWRGGTSDDNGTRVPGNWCIWVNSSTPGKMGVDDGRLRVENENRPKISILAFPFLPMTTPIQTKCPHLKRLPLNKPPEPKGVITPPCLHPTPHYFLGWTIDIDKLHKAYPDYRGSSLSNFWQVHVIEPWRKYAGVFVTESGFALRPDYTNLFEDGKCYYIVYLTCNYDAGDLNAWKNEEYIRCATEVAFTDEEKMGELQWIRGR</sequence>
<dbReference type="Proteomes" id="UP000772434">
    <property type="component" value="Unassembled WGS sequence"/>
</dbReference>
<comment type="caution">
    <text evidence="1">The sequence shown here is derived from an EMBL/GenBank/DDBJ whole genome shotgun (WGS) entry which is preliminary data.</text>
</comment>
<keyword evidence="2" id="KW-1185">Reference proteome</keyword>
<organism evidence="1 2">
    <name type="scientific">Rhodocollybia butyracea</name>
    <dbReference type="NCBI Taxonomy" id="206335"/>
    <lineage>
        <taxon>Eukaryota</taxon>
        <taxon>Fungi</taxon>
        <taxon>Dikarya</taxon>
        <taxon>Basidiomycota</taxon>
        <taxon>Agaricomycotina</taxon>
        <taxon>Agaricomycetes</taxon>
        <taxon>Agaricomycetidae</taxon>
        <taxon>Agaricales</taxon>
        <taxon>Marasmiineae</taxon>
        <taxon>Omphalotaceae</taxon>
        <taxon>Rhodocollybia</taxon>
    </lineage>
</organism>
<name>A0A9P5PP61_9AGAR</name>
<reference evidence="1" key="1">
    <citation type="submission" date="2020-11" db="EMBL/GenBank/DDBJ databases">
        <authorList>
            <consortium name="DOE Joint Genome Institute"/>
            <person name="Ahrendt S."/>
            <person name="Riley R."/>
            <person name="Andreopoulos W."/>
            <person name="Labutti K."/>
            <person name="Pangilinan J."/>
            <person name="Ruiz-Duenas F.J."/>
            <person name="Barrasa J.M."/>
            <person name="Sanchez-Garcia M."/>
            <person name="Camarero S."/>
            <person name="Miyauchi S."/>
            <person name="Serrano A."/>
            <person name="Linde D."/>
            <person name="Babiker R."/>
            <person name="Drula E."/>
            <person name="Ayuso-Fernandez I."/>
            <person name="Pacheco R."/>
            <person name="Padilla G."/>
            <person name="Ferreira P."/>
            <person name="Barriuso J."/>
            <person name="Kellner H."/>
            <person name="Castanera R."/>
            <person name="Alfaro M."/>
            <person name="Ramirez L."/>
            <person name="Pisabarro A.G."/>
            <person name="Kuo A."/>
            <person name="Tritt A."/>
            <person name="Lipzen A."/>
            <person name="He G."/>
            <person name="Yan M."/>
            <person name="Ng V."/>
            <person name="Cullen D."/>
            <person name="Martin F."/>
            <person name="Rosso M.-N."/>
            <person name="Henrissat B."/>
            <person name="Hibbett D."/>
            <person name="Martinez A.T."/>
            <person name="Grigoriev I.V."/>
        </authorList>
    </citation>
    <scope>NUCLEOTIDE SEQUENCE</scope>
    <source>
        <strain evidence="1">AH 40177</strain>
    </source>
</reference>
<dbReference type="EMBL" id="JADNRY010000080">
    <property type="protein sequence ID" value="KAF9066928.1"/>
    <property type="molecule type" value="Genomic_DNA"/>
</dbReference>
<accession>A0A9P5PP61</accession>
<evidence type="ECO:0000313" key="2">
    <source>
        <dbReference type="Proteomes" id="UP000772434"/>
    </source>
</evidence>
<evidence type="ECO:0000313" key="1">
    <source>
        <dbReference type="EMBL" id="KAF9066928.1"/>
    </source>
</evidence>
<gene>
    <name evidence="1" type="ORF">BDP27DRAFT_1423365</name>
</gene>